<sequence>MKLIVLVKEVPDTYGDRTLNLETGLADRGASESVLDEISERALEVALSYADGHEGTEITVLTLAPEGAVTTIRKALAMGAHGAIQIVDEALQGADLTLTAEALAAAIKRAGFDLVIAGNSSTDGSGGMVPAAIAEHLSVPLVSRVSTVEVADGAVSGVRSVDGGVQQVRAALPAVVSITEALPDPRFPNFKGIMAAKKKPLETLTLADLAVDAEDATVARSIMLTVAEKPARAAGIKISDEGDAGDKLADFLAENRLV</sequence>
<evidence type="ECO:0000256" key="7">
    <source>
        <dbReference type="ARBA" id="ARBA00025649"/>
    </source>
</evidence>
<dbReference type="RefSeq" id="WP_209704984.1">
    <property type="nucleotide sequence ID" value="NZ_JAFIDA010000001.1"/>
</dbReference>
<dbReference type="EMBL" id="JAFIDA010000001">
    <property type="protein sequence ID" value="MBP1326005.1"/>
    <property type="molecule type" value="Genomic_DNA"/>
</dbReference>
<dbReference type="Pfam" id="PF01012">
    <property type="entry name" value="ETF"/>
    <property type="match status" value="1"/>
</dbReference>
<dbReference type="SUPFAM" id="SSF52402">
    <property type="entry name" value="Adenine nucleotide alpha hydrolases-like"/>
    <property type="match status" value="1"/>
</dbReference>
<evidence type="ECO:0000256" key="5">
    <source>
        <dbReference type="ARBA" id="ARBA00022448"/>
    </source>
</evidence>
<protein>
    <recommendedName>
        <fullName evidence="4">Electron transfer flavoprotein subunit beta</fullName>
    </recommendedName>
    <alternativeName>
        <fullName evidence="8">Electron transfer flavoprotein small subunit</fullName>
    </alternativeName>
</protein>
<evidence type="ECO:0000256" key="6">
    <source>
        <dbReference type="ARBA" id="ARBA00022982"/>
    </source>
</evidence>
<comment type="function">
    <text evidence="7">The electron transfer flavoprotein serves as a specific electron acceptor for other dehydrogenases. It transfers the electrons to the main respiratory chain via ETF-ubiquinone oxidoreductase (ETF dehydrogenase).</text>
</comment>
<dbReference type="InterPro" id="IPR012255">
    <property type="entry name" value="ETF_b"/>
</dbReference>
<keyword evidence="5" id="KW-0813">Transport</keyword>
<evidence type="ECO:0000313" key="12">
    <source>
        <dbReference type="Proteomes" id="UP000675163"/>
    </source>
</evidence>
<evidence type="ECO:0000256" key="4">
    <source>
        <dbReference type="ARBA" id="ARBA00016797"/>
    </source>
</evidence>
<evidence type="ECO:0000313" key="11">
    <source>
        <dbReference type="EMBL" id="MBP1326005.1"/>
    </source>
</evidence>
<dbReference type="InterPro" id="IPR033948">
    <property type="entry name" value="ETF_beta_N"/>
</dbReference>
<evidence type="ECO:0000256" key="3">
    <source>
        <dbReference type="ARBA" id="ARBA00011355"/>
    </source>
</evidence>
<dbReference type="PANTHER" id="PTHR21294">
    <property type="entry name" value="ELECTRON TRANSFER FLAVOPROTEIN BETA-SUBUNIT"/>
    <property type="match status" value="1"/>
</dbReference>
<dbReference type="CDD" id="cd01714">
    <property type="entry name" value="ETF_beta"/>
    <property type="match status" value="1"/>
</dbReference>
<comment type="caution">
    <text evidence="11">The sequence shown here is derived from an EMBL/GenBank/DDBJ whole genome shotgun (WGS) entry which is preliminary data.</text>
</comment>
<dbReference type="GO" id="GO:0009055">
    <property type="term" value="F:electron transfer activity"/>
    <property type="evidence" value="ECO:0007669"/>
    <property type="project" value="InterPro"/>
</dbReference>
<accession>A0A940PMV9</accession>
<comment type="cofactor">
    <cofactor evidence="9">
        <name>AMP</name>
        <dbReference type="ChEBI" id="CHEBI:456215"/>
    </cofactor>
</comment>
<keyword evidence="6" id="KW-0249">Electron transport</keyword>
<evidence type="ECO:0000256" key="1">
    <source>
        <dbReference type="ARBA" id="ARBA00001974"/>
    </source>
</evidence>
<dbReference type="AlphaFoldDB" id="A0A940PMV9"/>
<organism evidence="11 12">
    <name type="scientific">Leucobacter exalbidus</name>
    <dbReference type="NCBI Taxonomy" id="662960"/>
    <lineage>
        <taxon>Bacteria</taxon>
        <taxon>Bacillati</taxon>
        <taxon>Actinomycetota</taxon>
        <taxon>Actinomycetes</taxon>
        <taxon>Micrococcales</taxon>
        <taxon>Microbacteriaceae</taxon>
        <taxon>Leucobacter</taxon>
    </lineage>
</organism>
<evidence type="ECO:0000259" key="10">
    <source>
        <dbReference type="SMART" id="SM00893"/>
    </source>
</evidence>
<dbReference type="InterPro" id="IPR000049">
    <property type="entry name" value="ET-Flavoprotein_bsu_CS"/>
</dbReference>
<reference evidence="11" key="1">
    <citation type="submission" date="2021-02" db="EMBL/GenBank/DDBJ databases">
        <title>Sequencing the genomes of 1000 actinobacteria strains.</title>
        <authorList>
            <person name="Klenk H.-P."/>
        </authorList>
    </citation>
    <scope>NUCLEOTIDE SEQUENCE</scope>
    <source>
        <strain evidence="11">DSM 22850</strain>
    </source>
</reference>
<dbReference type="PROSITE" id="PS01065">
    <property type="entry name" value="ETF_BETA"/>
    <property type="match status" value="1"/>
</dbReference>
<gene>
    <name evidence="11" type="ORF">JOF28_001237</name>
</gene>
<feature type="domain" description="Electron transfer flavoprotein alpha/beta-subunit N-terminal" evidence="10">
    <location>
        <begin position="23"/>
        <end position="213"/>
    </location>
</feature>
<comment type="subunit">
    <text evidence="3">Heterodimer of an alpha and a beta subunit.</text>
</comment>
<dbReference type="Gene3D" id="3.40.50.620">
    <property type="entry name" value="HUPs"/>
    <property type="match status" value="1"/>
</dbReference>
<evidence type="ECO:0000256" key="9">
    <source>
        <dbReference type="ARBA" id="ARBA00049933"/>
    </source>
</evidence>
<proteinExistence type="inferred from homology"/>
<comment type="similarity">
    <text evidence="2">Belongs to the ETF beta-subunit/FixA family.</text>
</comment>
<evidence type="ECO:0000256" key="8">
    <source>
        <dbReference type="ARBA" id="ARBA00042002"/>
    </source>
</evidence>
<dbReference type="Proteomes" id="UP000675163">
    <property type="component" value="Unassembled WGS sequence"/>
</dbReference>
<dbReference type="InterPro" id="IPR014730">
    <property type="entry name" value="ETF_a/b_N"/>
</dbReference>
<evidence type="ECO:0000256" key="2">
    <source>
        <dbReference type="ARBA" id="ARBA00007557"/>
    </source>
</evidence>
<dbReference type="InterPro" id="IPR014729">
    <property type="entry name" value="Rossmann-like_a/b/a_fold"/>
</dbReference>
<keyword evidence="12" id="KW-1185">Reference proteome</keyword>
<dbReference type="PIRSF" id="PIRSF000090">
    <property type="entry name" value="Beta-ETF"/>
    <property type="match status" value="1"/>
</dbReference>
<dbReference type="GO" id="GO:0005829">
    <property type="term" value="C:cytosol"/>
    <property type="evidence" value="ECO:0007669"/>
    <property type="project" value="TreeGrafter"/>
</dbReference>
<dbReference type="SMART" id="SM00893">
    <property type="entry name" value="ETF"/>
    <property type="match status" value="1"/>
</dbReference>
<comment type="cofactor">
    <cofactor evidence="1">
        <name>FAD</name>
        <dbReference type="ChEBI" id="CHEBI:57692"/>
    </cofactor>
</comment>
<name>A0A940PMV9_9MICO</name>
<dbReference type="PANTHER" id="PTHR21294:SF8">
    <property type="entry name" value="ELECTRON TRANSFER FLAVOPROTEIN SUBUNIT BETA"/>
    <property type="match status" value="1"/>
</dbReference>